<proteinExistence type="predicted"/>
<dbReference type="Proteomes" id="UP000609651">
    <property type="component" value="Unassembled WGS sequence"/>
</dbReference>
<dbReference type="RefSeq" id="WP_171184860.1">
    <property type="nucleotide sequence ID" value="NZ_WTPX01000027.1"/>
</dbReference>
<protein>
    <submittedName>
        <fullName evidence="1">Uncharacterized protein</fullName>
    </submittedName>
</protein>
<organism evidence="1 2">
    <name type="scientific">Alienimonas chondri</name>
    <dbReference type="NCBI Taxonomy" id="2681879"/>
    <lineage>
        <taxon>Bacteria</taxon>
        <taxon>Pseudomonadati</taxon>
        <taxon>Planctomycetota</taxon>
        <taxon>Planctomycetia</taxon>
        <taxon>Planctomycetales</taxon>
        <taxon>Planctomycetaceae</taxon>
        <taxon>Alienimonas</taxon>
    </lineage>
</organism>
<sequence>MSPETAAELYLLRAVGKLDSKREQKVLAKLQAMGATYASVDEFLDEFESESSIPIVLLEWVHDEWAANQATASPQTPLQFARSRVEGFLTTLE</sequence>
<name>A0ABX1VBR0_9PLAN</name>
<keyword evidence="2" id="KW-1185">Reference proteome</keyword>
<accession>A0ABX1VBR0</accession>
<gene>
    <name evidence="1" type="ORF">LzC2_12210</name>
</gene>
<dbReference type="EMBL" id="WTPX01000027">
    <property type="protein sequence ID" value="NNJ25158.1"/>
    <property type="molecule type" value="Genomic_DNA"/>
</dbReference>
<evidence type="ECO:0000313" key="2">
    <source>
        <dbReference type="Proteomes" id="UP000609651"/>
    </source>
</evidence>
<comment type="caution">
    <text evidence="1">The sequence shown here is derived from an EMBL/GenBank/DDBJ whole genome shotgun (WGS) entry which is preliminary data.</text>
</comment>
<evidence type="ECO:0000313" key="1">
    <source>
        <dbReference type="EMBL" id="NNJ25158.1"/>
    </source>
</evidence>
<reference evidence="1 2" key="1">
    <citation type="journal article" date="2020" name="Syst. Appl. Microbiol.">
        <title>Alienimonas chondri sp. nov., a novel planctomycete isolated from the biofilm of the red alga Chondrus crispus.</title>
        <authorList>
            <person name="Vitorino I."/>
            <person name="Albuquerque L."/>
            <person name="Wiegand S."/>
            <person name="Kallscheuer N."/>
            <person name="da Costa M.S."/>
            <person name="Lobo-da-Cunha A."/>
            <person name="Jogler C."/>
            <person name="Lage O.M."/>
        </authorList>
    </citation>
    <scope>NUCLEOTIDE SEQUENCE [LARGE SCALE GENOMIC DNA]</scope>
    <source>
        <strain evidence="1 2">LzC2</strain>
    </source>
</reference>